<evidence type="ECO:0000256" key="1">
    <source>
        <dbReference type="SAM" id="Phobius"/>
    </source>
</evidence>
<feature type="transmembrane region" description="Helical" evidence="1">
    <location>
        <begin position="63"/>
        <end position="84"/>
    </location>
</feature>
<organism evidence="2 3">
    <name type="scientific">Parathielavia appendiculata</name>
    <dbReference type="NCBI Taxonomy" id="2587402"/>
    <lineage>
        <taxon>Eukaryota</taxon>
        <taxon>Fungi</taxon>
        <taxon>Dikarya</taxon>
        <taxon>Ascomycota</taxon>
        <taxon>Pezizomycotina</taxon>
        <taxon>Sordariomycetes</taxon>
        <taxon>Sordariomycetidae</taxon>
        <taxon>Sordariales</taxon>
        <taxon>Chaetomiaceae</taxon>
        <taxon>Parathielavia</taxon>
    </lineage>
</organism>
<dbReference type="RefSeq" id="XP_062650431.1">
    <property type="nucleotide sequence ID" value="XM_062786073.1"/>
</dbReference>
<keyword evidence="1" id="KW-0472">Membrane</keyword>
<gene>
    <name evidence="2" type="ORF">N657DRAFT_170669</name>
</gene>
<dbReference type="AlphaFoldDB" id="A0AAN6U584"/>
<reference evidence="2" key="2">
    <citation type="submission" date="2023-05" db="EMBL/GenBank/DDBJ databases">
        <authorList>
            <consortium name="Lawrence Berkeley National Laboratory"/>
            <person name="Steindorff A."/>
            <person name="Hensen N."/>
            <person name="Bonometti L."/>
            <person name="Westerberg I."/>
            <person name="Brannstrom I.O."/>
            <person name="Guillou S."/>
            <person name="Cros-Aarteil S."/>
            <person name="Calhoun S."/>
            <person name="Haridas S."/>
            <person name="Kuo A."/>
            <person name="Mondo S."/>
            <person name="Pangilinan J."/>
            <person name="Riley R."/>
            <person name="Labutti K."/>
            <person name="Andreopoulos B."/>
            <person name="Lipzen A."/>
            <person name="Chen C."/>
            <person name="Yanf M."/>
            <person name="Daum C."/>
            <person name="Ng V."/>
            <person name="Clum A."/>
            <person name="Ohm R."/>
            <person name="Martin F."/>
            <person name="Silar P."/>
            <person name="Natvig D."/>
            <person name="Lalanne C."/>
            <person name="Gautier V."/>
            <person name="Ament-Velasquez S.L."/>
            <person name="Kruys A."/>
            <person name="Hutchinson M.I."/>
            <person name="Powell A.J."/>
            <person name="Barry K."/>
            <person name="Miller A.N."/>
            <person name="Grigoriev I.V."/>
            <person name="Debuchy R."/>
            <person name="Gladieux P."/>
            <person name="Thoren M.H."/>
            <person name="Johannesson H."/>
        </authorList>
    </citation>
    <scope>NUCLEOTIDE SEQUENCE</scope>
    <source>
        <strain evidence="2">CBS 731.68</strain>
    </source>
</reference>
<protein>
    <submittedName>
        <fullName evidence="2">Uncharacterized protein</fullName>
    </submittedName>
</protein>
<keyword evidence="3" id="KW-1185">Reference proteome</keyword>
<keyword evidence="1" id="KW-1133">Transmembrane helix</keyword>
<feature type="transmembrane region" description="Helical" evidence="1">
    <location>
        <begin position="36"/>
        <end position="57"/>
    </location>
</feature>
<keyword evidence="1" id="KW-0812">Transmembrane</keyword>
<dbReference type="GeneID" id="87822839"/>
<name>A0AAN6U584_9PEZI</name>
<evidence type="ECO:0000313" key="2">
    <source>
        <dbReference type="EMBL" id="KAK4126660.1"/>
    </source>
</evidence>
<reference evidence="2" key="1">
    <citation type="journal article" date="2023" name="Mol. Phylogenet. Evol.">
        <title>Genome-scale phylogeny and comparative genomics of the fungal order Sordariales.</title>
        <authorList>
            <person name="Hensen N."/>
            <person name="Bonometti L."/>
            <person name="Westerberg I."/>
            <person name="Brannstrom I.O."/>
            <person name="Guillou S."/>
            <person name="Cros-Aarteil S."/>
            <person name="Calhoun S."/>
            <person name="Haridas S."/>
            <person name="Kuo A."/>
            <person name="Mondo S."/>
            <person name="Pangilinan J."/>
            <person name="Riley R."/>
            <person name="LaButti K."/>
            <person name="Andreopoulos B."/>
            <person name="Lipzen A."/>
            <person name="Chen C."/>
            <person name="Yan M."/>
            <person name="Daum C."/>
            <person name="Ng V."/>
            <person name="Clum A."/>
            <person name="Steindorff A."/>
            <person name="Ohm R.A."/>
            <person name="Martin F."/>
            <person name="Silar P."/>
            <person name="Natvig D.O."/>
            <person name="Lalanne C."/>
            <person name="Gautier V."/>
            <person name="Ament-Velasquez S.L."/>
            <person name="Kruys A."/>
            <person name="Hutchinson M.I."/>
            <person name="Powell A.J."/>
            <person name="Barry K."/>
            <person name="Miller A.N."/>
            <person name="Grigoriev I.V."/>
            <person name="Debuchy R."/>
            <person name="Gladieux P."/>
            <person name="Hiltunen Thoren M."/>
            <person name="Johannesson H."/>
        </authorList>
    </citation>
    <scope>NUCLEOTIDE SEQUENCE</scope>
    <source>
        <strain evidence="2">CBS 731.68</strain>
    </source>
</reference>
<dbReference type="Proteomes" id="UP001302602">
    <property type="component" value="Unassembled WGS sequence"/>
</dbReference>
<evidence type="ECO:0000313" key="3">
    <source>
        <dbReference type="Proteomes" id="UP001302602"/>
    </source>
</evidence>
<comment type="caution">
    <text evidence="2">The sequence shown here is derived from an EMBL/GenBank/DDBJ whole genome shotgun (WGS) entry which is preliminary data.</text>
</comment>
<proteinExistence type="predicted"/>
<dbReference type="EMBL" id="MU853224">
    <property type="protein sequence ID" value="KAK4126660.1"/>
    <property type="molecule type" value="Genomic_DNA"/>
</dbReference>
<sequence>MPGFEYRKRYAQLDPGLFVSADVVKETKTNCGIRRLLFLFILFFLPFSFSYFSGPFILLSITHFSSCIFPSVFSFLTFLPFFYLPFRFLTGPPCATLTNKPGSDCMLNAGTGYCGTSSEPGISTLQLKTH</sequence>
<accession>A0AAN6U584</accession>